<dbReference type="InterPro" id="IPR029044">
    <property type="entry name" value="Nucleotide-diphossugar_trans"/>
</dbReference>
<dbReference type="AlphaFoldDB" id="A0A7V5UEZ4"/>
<proteinExistence type="inferred from homology"/>
<evidence type="ECO:0000256" key="2">
    <source>
        <dbReference type="ARBA" id="ARBA00022676"/>
    </source>
</evidence>
<dbReference type="InterPro" id="IPR001173">
    <property type="entry name" value="Glyco_trans_2-like"/>
</dbReference>
<keyword evidence="4" id="KW-1133">Transmembrane helix</keyword>
<evidence type="ECO:0000256" key="3">
    <source>
        <dbReference type="ARBA" id="ARBA00022679"/>
    </source>
</evidence>
<evidence type="ECO:0000313" key="6">
    <source>
        <dbReference type="EMBL" id="HHJ52845.1"/>
    </source>
</evidence>
<dbReference type="PANTHER" id="PTHR43630:SF1">
    <property type="entry name" value="POLY-BETA-1,6-N-ACETYL-D-GLUCOSAMINE SYNTHASE"/>
    <property type="match status" value="1"/>
</dbReference>
<feature type="transmembrane region" description="Helical" evidence="4">
    <location>
        <begin position="6"/>
        <end position="25"/>
    </location>
</feature>
<reference evidence="6" key="1">
    <citation type="journal article" date="2020" name="mSystems">
        <title>Genome- and Community-Level Interaction Insights into Carbon Utilization and Element Cycling Functions of Hydrothermarchaeota in Hydrothermal Sediment.</title>
        <authorList>
            <person name="Zhou Z."/>
            <person name="Liu Y."/>
            <person name="Xu W."/>
            <person name="Pan J."/>
            <person name="Luo Z.H."/>
            <person name="Li M."/>
        </authorList>
    </citation>
    <scope>NUCLEOTIDE SEQUENCE [LARGE SCALE GENOMIC DNA]</scope>
    <source>
        <strain evidence="6">HyVt-527</strain>
    </source>
</reference>
<sequence>MVTTLLFYYALFAITMIYGAVLVYLSRGFILLKKQTKTEDLPRISVVVCAHNEEKNLPDGIRLLAAQDYPDERIEFILVNDRSTDRTGELIARAAQHDRRFRYLTITDRSPEMAPKKRAIDAAIRMAKGDIILLTDADGRPGKNWARTMASYFTPDTHMVIGYAPYQVKPANHHIKRLLALEYLSHACVAAATTGLGFPVTCVGTNMAYRKSLYLEIGGFGEYKNFISGDDDLFLTRVREAKKYRIKYATDADSHVYNNPPQLWSKFLHQRVRYASKGLSYPLKVTAVLLVYYLYNLGLAAGAALSGFFPVFWPMFLFILGSKALAEFHFMRRGAETLHDTRHLIYFPIAFVLHPFYVILFGFLGQFKRFKWAEQTAESAVQKPVPEQAVQR</sequence>
<evidence type="ECO:0000256" key="4">
    <source>
        <dbReference type="SAM" id="Phobius"/>
    </source>
</evidence>
<comment type="similarity">
    <text evidence="1">Belongs to the glycosyltransferase 2 family.</text>
</comment>
<gene>
    <name evidence="6" type="ORF">ENJ89_06595</name>
</gene>
<keyword evidence="4" id="KW-0812">Transmembrane</keyword>
<feature type="transmembrane region" description="Helical" evidence="4">
    <location>
        <begin position="343"/>
        <end position="364"/>
    </location>
</feature>
<dbReference type="PANTHER" id="PTHR43630">
    <property type="entry name" value="POLY-BETA-1,6-N-ACETYL-D-GLUCOSAMINE SYNTHASE"/>
    <property type="match status" value="1"/>
</dbReference>
<dbReference type="Proteomes" id="UP000886124">
    <property type="component" value="Unassembled WGS sequence"/>
</dbReference>
<dbReference type="GO" id="GO:0016757">
    <property type="term" value="F:glycosyltransferase activity"/>
    <property type="evidence" value="ECO:0007669"/>
    <property type="project" value="UniProtKB-KW"/>
</dbReference>
<comment type="caution">
    <text evidence="6">The sequence shown here is derived from an EMBL/GenBank/DDBJ whole genome shotgun (WGS) entry which is preliminary data.</text>
</comment>
<keyword evidence="4" id="KW-0472">Membrane</keyword>
<dbReference type="Pfam" id="PF00535">
    <property type="entry name" value="Glycos_transf_2"/>
    <property type="match status" value="1"/>
</dbReference>
<feature type="transmembrane region" description="Helical" evidence="4">
    <location>
        <begin position="278"/>
        <end position="295"/>
    </location>
</feature>
<protein>
    <submittedName>
        <fullName evidence="6">Glycosyltransferase</fullName>
    </submittedName>
</protein>
<keyword evidence="3" id="KW-0808">Transferase</keyword>
<organism evidence="6">
    <name type="scientific">Caldithrix abyssi</name>
    <dbReference type="NCBI Taxonomy" id="187145"/>
    <lineage>
        <taxon>Bacteria</taxon>
        <taxon>Pseudomonadati</taxon>
        <taxon>Calditrichota</taxon>
        <taxon>Calditrichia</taxon>
        <taxon>Calditrichales</taxon>
        <taxon>Calditrichaceae</taxon>
        <taxon>Caldithrix</taxon>
    </lineage>
</organism>
<evidence type="ECO:0000259" key="5">
    <source>
        <dbReference type="Pfam" id="PF00535"/>
    </source>
</evidence>
<accession>A0A7V5UEZ4</accession>
<keyword evidence="2" id="KW-0328">Glycosyltransferase</keyword>
<feature type="transmembrane region" description="Helical" evidence="4">
    <location>
        <begin position="301"/>
        <end position="322"/>
    </location>
</feature>
<dbReference type="EMBL" id="DROD01000443">
    <property type="protein sequence ID" value="HHJ52845.1"/>
    <property type="molecule type" value="Genomic_DNA"/>
</dbReference>
<feature type="domain" description="Glycosyltransferase 2-like" evidence="5">
    <location>
        <begin position="45"/>
        <end position="216"/>
    </location>
</feature>
<dbReference type="SUPFAM" id="SSF53448">
    <property type="entry name" value="Nucleotide-diphospho-sugar transferases"/>
    <property type="match status" value="1"/>
</dbReference>
<dbReference type="Gene3D" id="3.90.550.10">
    <property type="entry name" value="Spore Coat Polysaccharide Biosynthesis Protein SpsA, Chain A"/>
    <property type="match status" value="1"/>
</dbReference>
<name>A0A7V5UEZ4_CALAY</name>
<evidence type="ECO:0000256" key="1">
    <source>
        <dbReference type="ARBA" id="ARBA00006739"/>
    </source>
</evidence>